<dbReference type="InterPro" id="IPR003680">
    <property type="entry name" value="Flavodoxin_fold"/>
</dbReference>
<dbReference type="GO" id="GO:0009055">
    <property type="term" value="F:electron transfer activity"/>
    <property type="evidence" value="ECO:0007669"/>
    <property type="project" value="UniProtKB-UniRule"/>
</dbReference>
<dbReference type="GO" id="GO:0010181">
    <property type="term" value="F:FMN binding"/>
    <property type="evidence" value="ECO:0007669"/>
    <property type="project" value="UniProtKB-UniRule"/>
</dbReference>
<evidence type="ECO:0000256" key="1">
    <source>
        <dbReference type="ARBA" id="ARBA00022630"/>
    </source>
</evidence>
<comment type="cofactor">
    <cofactor evidence="6">
        <name>FMN</name>
        <dbReference type="ChEBI" id="CHEBI:58210"/>
    </cofactor>
    <text evidence="6">Binds 1 FMN per subunit.</text>
</comment>
<dbReference type="RefSeq" id="WP_136879756.1">
    <property type="nucleotide sequence ID" value="NZ_SWDX01000003.1"/>
</dbReference>
<proteinExistence type="inferred from homology"/>
<comment type="catalytic activity">
    <reaction evidence="6">
        <text>2 a quinone + NADH + H(+) = 2 a 1,4-benzosemiquinone + NAD(+)</text>
        <dbReference type="Rhea" id="RHEA:65952"/>
        <dbReference type="ChEBI" id="CHEBI:15378"/>
        <dbReference type="ChEBI" id="CHEBI:57540"/>
        <dbReference type="ChEBI" id="CHEBI:57945"/>
        <dbReference type="ChEBI" id="CHEBI:132124"/>
        <dbReference type="ChEBI" id="CHEBI:134225"/>
    </reaction>
</comment>
<dbReference type="PANTHER" id="PTHR43741:SF4">
    <property type="entry name" value="FMN-DEPENDENT NADH:QUINONE OXIDOREDUCTASE"/>
    <property type="match status" value="1"/>
</dbReference>
<keyword evidence="3 6" id="KW-0560">Oxidoreductase</keyword>
<dbReference type="InterPro" id="IPR029039">
    <property type="entry name" value="Flavoprotein-like_sf"/>
</dbReference>
<evidence type="ECO:0000259" key="7">
    <source>
        <dbReference type="Pfam" id="PF02525"/>
    </source>
</evidence>
<feature type="binding site" evidence="6">
    <location>
        <position position="10"/>
    </location>
    <ligand>
        <name>FMN</name>
        <dbReference type="ChEBI" id="CHEBI:58210"/>
    </ligand>
</feature>
<dbReference type="Gene3D" id="3.40.50.360">
    <property type="match status" value="1"/>
</dbReference>
<evidence type="ECO:0000256" key="4">
    <source>
        <dbReference type="ARBA" id="ARBA00023027"/>
    </source>
</evidence>
<comment type="caution">
    <text evidence="8">The sequence shown here is derived from an EMBL/GenBank/DDBJ whole genome shotgun (WGS) entry which is preliminary data.</text>
</comment>
<name>A0A4U1GDF8_9SPHI</name>
<dbReference type="GO" id="GO:0016655">
    <property type="term" value="F:oxidoreductase activity, acting on NAD(P)H, quinone or similar compound as acceptor"/>
    <property type="evidence" value="ECO:0007669"/>
    <property type="project" value="InterPro"/>
</dbReference>
<dbReference type="Proteomes" id="UP000309594">
    <property type="component" value="Unassembled WGS sequence"/>
</dbReference>
<comment type="subunit">
    <text evidence="6">Homodimer.</text>
</comment>
<evidence type="ECO:0000256" key="5">
    <source>
        <dbReference type="ARBA" id="ARBA00048542"/>
    </source>
</evidence>
<gene>
    <name evidence="6" type="primary">azoR</name>
    <name evidence="8" type="ORF">FBD94_07610</name>
</gene>
<comment type="function">
    <text evidence="6">Also exhibits azoreductase activity. Catalyzes the reductive cleavage of the azo bond in aromatic azo compounds to the corresponding amines.</text>
</comment>
<comment type="function">
    <text evidence="6">Quinone reductase that provides resistance to thiol-specific stress caused by electrophilic quinones.</text>
</comment>
<sequence>MKKILHIISSPRSGASFSIKLGNAIIEKIQTAYPGSTVKEKNLVTEVFPHLEEAHLTSFFTPAENRTPENLIAIQHSDQAIAEIMNADIIVIGAALYNFGIHSSLKAWIDHIARAGITFRYGENGPEGLVKGKKVYIAMASGGIYTEGAMQAYDFVAPYLKTVLSFLGMTDISVFRAEGTAIPGIQDLALEKAINSVAFPEEERSLA</sequence>
<comment type="caution">
    <text evidence="6">Lacks conserved residue(s) required for the propagation of feature annotation.</text>
</comment>
<protein>
    <recommendedName>
        <fullName evidence="6">FMN dependent NADH:quinone oxidoreductase</fullName>
        <ecNumber evidence="6">1.6.5.-</ecNumber>
    </recommendedName>
    <alternativeName>
        <fullName evidence="6">Azo-dye reductase</fullName>
    </alternativeName>
    <alternativeName>
        <fullName evidence="6">FMN-dependent NADH-azo compound oxidoreductase</fullName>
    </alternativeName>
    <alternativeName>
        <fullName evidence="6">FMN-dependent NADH-azoreductase</fullName>
        <ecNumber evidence="6">1.7.1.17</ecNumber>
    </alternativeName>
</protein>
<keyword evidence="2 6" id="KW-0288">FMN</keyword>
<dbReference type="HAMAP" id="MF_01216">
    <property type="entry name" value="Azoreductase_type1"/>
    <property type="match status" value="1"/>
</dbReference>
<dbReference type="SUPFAM" id="SSF52218">
    <property type="entry name" value="Flavoproteins"/>
    <property type="match status" value="1"/>
</dbReference>
<evidence type="ECO:0000256" key="3">
    <source>
        <dbReference type="ARBA" id="ARBA00023002"/>
    </source>
</evidence>
<evidence type="ECO:0000256" key="6">
    <source>
        <dbReference type="HAMAP-Rule" id="MF_01216"/>
    </source>
</evidence>
<evidence type="ECO:0000313" key="8">
    <source>
        <dbReference type="EMBL" id="TKC62091.1"/>
    </source>
</evidence>
<dbReference type="EC" id="1.6.5.-" evidence="6"/>
<dbReference type="PANTHER" id="PTHR43741">
    <property type="entry name" value="FMN-DEPENDENT NADH-AZOREDUCTASE 1"/>
    <property type="match status" value="1"/>
</dbReference>
<evidence type="ECO:0000256" key="2">
    <source>
        <dbReference type="ARBA" id="ARBA00022643"/>
    </source>
</evidence>
<dbReference type="EMBL" id="SWDX01000003">
    <property type="protein sequence ID" value="TKC62091.1"/>
    <property type="molecule type" value="Genomic_DNA"/>
</dbReference>
<dbReference type="InterPro" id="IPR023048">
    <property type="entry name" value="NADH:quinone_OxRdtase_FMN_depd"/>
</dbReference>
<dbReference type="Pfam" id="PF02525">
    <property type="entry name" value="Flavodoxin_2"/>
    <property type="match status" value="1"/>
</dbReference>
<accession>A0A4U1GDF8</accession>
<dbReference type="AlphaFoldDB" id="A0A4U1GDF8"/>
<comment type="similarity">
    <text evidence="6">Belongs to the azoreductase type 1 family.</text>
</comment>
<feature type="domain" description="Flavodoxin-like fold" evidence="7">
    <location>
        <begin position="2"/>
        <end position="195"/>
    </location>
</feature>
<dbReference type="InterPro" id="IPR050104">
    <property type="entry name" value="FMN-dep_NADH:Q_OxRdtase_AzoR1"/>
</dbReference>
<evidence type="ECO:0000313" key="9">
    <source>
        <dbReference type="Proteomes" id="UP000309594"/>
    </source>
</evidence>
<organism evidence="8 9">
    <name type="scientific">Pedobacter hiemivivus</name>
    <dbReference type="NCBI Taxonomy" id="2530454"/>
    <lineage>
        <taxon>Bacteria</taxon>
        <taxon>Pseudomonadati</taxon>
        <taxon>Bacteroidota</taxon>
        <taxon>Sphingobacteriia</taxon>
        <taxon>Sphingobacteriales</taxon>
        <taxon>Sphingobacteriaceae</taxon>
        <taxon>Pedobacter</taxon>
    </lineage>
</organism>
<comment type="catalytic activity">
    <reaction evidence="5">
        <text>N,N-dimethyl-1,4-phenylenediamine + anthranilate + 2 NAD(+) = 2-(4-dimethylaminophenyl)diazenylbenzoate + 2 NADH + 2 H(+)</text>
        <dbReference type="Rhea" id="RHEA:55872"/>
        <dbReference type="ChEBI" id="CHEBI:15378"/>
        <dbReference type="ChEBI" id="CHEBI:15783"/>
        <dbReference type="ChEBI" id="CHEBI:16567"/>
        <dbReference type="ChEBI" id="CHEBI:57540"/>
        <dbReference type="ChEBI" id="CHEBI:57945"/>
        <dbReference type="ChEBI" id="CHEBI:71579"/>
        <dbReference type="EC" id="1.7.1.17"/>
    </reaction>
    <physiologicalReaction direction="right-to-left" evidence="5">
        <dbReference type="Rhea" id="RHEA:55874"/>
    </physiologicalReaction>
</comment>
<reference evidence="8 9" key="1">
    <citation type="submission" date="2019-04" db="EMBL/GenBank/DDBJ databases">
        <title>Pedobacter sp. RP-1-16 sp. nov., isolated from Arctic soil.</title>
        <authorList>
            <person name="Dahal R.H."/>
            <person name="Kim D.-U."/>
        </authorList>
    </citation>
    <scope>NUCLEOTIDE SEQUENCE [LARGE SCALE GENOMIC DNA]</scope>
    <source>
        <strain evidence="8 9">RP-1-16</strain>
    </source>
</reference>
<keyword evidence="1 6" id="KW-0285">Flavoprotein</keyword>
<dbReference type="EC" id="1.7.1.17" evidence="6"/>
<keyword evidence="4 6" id="KW-0520">NAD</keyword>
<feature type="binding site" evidence="6">
    <location>
        <begin position="16"/>
        <end position="18"/>
    </location>
    <ligand>
        <name>FMN</name>
        <dbReference type="ChEBI" id="CHEBI:58210"/>
    </ligand>
</feature>
<dbReference type="GO" id="GO:0016652">
    <property type="term" value="F:oxidoreductase activity, acting on NAD(P)H as acceptor"/>
    <property type="evidence" value="ECO:0007669"/>
    <property type="project" value="UniProtKB-UniRule"/>
</dbReference>